<comment type="caution">
    <text evidence="2">The sequence shown here is derived from an EMBL/GenBank/DDBJ whole genome shotgun (WGS) entry which is preliminary data.</text>
</comment>
<evidence type="ECO:0000313" key="3">
    <source>
        <dbReference type="Proteomes" id="UP001163046"/>
    </source>
</evidence>
<protein>
    <submittedName>
        <fullName evidence="2">Uncharacterized protein</fullName>
    </submittedName>
</protein>
<dbReference type="OrthoDB" id="10630737at2759"/>
<feature type="compositionally biased region" description="Polar residues" evidence="1">
    <location>
        <begin position="181"/>
        <end position="194"/>
    </location>
</feature>
<feature type="region of interest" description="Disordered" evidence="1">
    <location>
        <begin position="257"/>
        <end position="279"/>
    </location>
</feature>
<proteinExistence type="predicted"/>
<accession>A0A9X0CCV7</accession>
<feature type="region of interest" description="Disordered" evidence="1">
    <location>
        <begin position="179"/>
        <end position="207"/>
    </location>
</feature>
<sequence>MPSPLAALSALSSLSSPAQTSPLPLSFSMPVMTPQQIVSTGTQLMPLMQTGAPFFTNAAGMPVQHMTSCVTTAGDVVHVPTLTSTASSGVTIAGADSAAKSSHSFNTAAQTILPQTIMTPFPLQSGSGQTQLQTQLALSQMLAPIQGVQPSVVLELNATTNKDGIATVKVEHSQAELLKGHNQSQDVAHSQLQHDGSESKQDHDMHAQNMPGTQELFITLQVPAGLQHVQPQLLADPSFALQQVQLVQQVAAQDAQQQTSQQHDAGAQATQEQAAGSTAPQAPIVQLQLPQEQLNLAHLMQNVGHGALPLTFSTLTPQQMQMLASM</sequence>
<evidence type="ECO:0000313" key="2">
    <source>
        <dbReference type="EMBL" id="KAJ7321504.1"/>
    </source>
</evidence>
<organism evidence="2 3">
    <name type="scientific">Desmophyllum pertusum</name>
    <dbReference type="NCBI Taxonomy" id="174260"/>
    <lineage>
        <taxon>Eukaryota</taxon>
        <taxon>Metazoa</taxon>
        <taxon>Cnidaria</taxon>
        <taxon>Anthozoa</taxon>
        <taxon>Hexacorallia</taxon>
        <taxon>Scleractinia</taxon>
        <taxon>Caryophylliina</taxon>
        <taxon>Caryophylliidae</taxon>
        <taxon>Desmophyllum</taxon>
    </lineage>
</organism>
<dbReference type="AlphaFoldDB" id="A0A9X0CCV7"/>
<feature type="compositionally biased region" description="Basic and acidic residues" evidence="1">
    <location>
        <begin position="195"/>
        <end position="206"/>
    </location>
</feature>
<gene>
    <name evidence="2" type="ORF">OS493_034558</name>
</gene>
<dbReference type="EMBL" id="MU827826">
    <property type="protein sequence ID" value="KAJ7321504.1"/>
    <property type="molecule type" value="Genomic_DNA"/>
</dbReference>
<evidence type="ECO:0000256" key="1">
    <source>
        <dbReference type="SAM" id="MobiDB-lite"/>
    </source>
</evidence>
<name>A0A9X0CCV7_9CNID</name>
<keyword evidence="3" id="KW-1185">Reference proteome</keyword>
<dbReference type="Proteomes" id="UP001163046">
    <property type="component" value="Unassembled WGS sequence"/>
</dbReference>
<reference evidence="2" key="1">
    <citation type="submission" date="2023-01" db="EMBL/GenBank/DDBJ databases">
        <title>Genome assembly of the deep-sea coral Lophelia pertusa.</title>
        <authorList>
            <person name="Herrera S."/>
            <person name="Cordes E."/>
        </authorList>
    </citation>
    <scope>NUCLEOTIDE SEQUENCE</scope>
    <source>
        <strain evidence="2">USNM1676648</strain>
        <tissue evidence="2">Polyp</tissue>
    </source>
</reference>